<protein>
    <submittedName>
        <fullName evidence="1 3">Uncharacterized protein</fullName>
    </submittedName>
</protein>
<organism evidence="3">
    <name type="scientific">Echinostoma caproni</name>
    <dbReference type="NCBI Taxonomy" id="27848"/>
    <lineage>
        <taxon>Eukaryota</taxon>
        <taxon>Metazoa</taxon>
        <taxon>Spiralia</taxon>
        <taxon>Lophotrochozoa</taxon>
        <taxon>Platyhelminthes</taxon>
        <taxon>Trematoda</taxon>
        <taxon>Digenea</taxon>
        <taxon>Plagiorchiida</taxon>
        <taxon>Echinostomata</taxon>
        <taxon>Echinostomatoidea</taxon>
        <taxon>Echinostomatidae</taxon>
        <taxon>Echinostoma</taxon>
    </lineage>
</organism>
<sequence length="297" mass="32903">MSSAHTCRPSHWSSTERVAFRERRSMVIQTSSLGVGHSKRPHCHPALDPGCMVPAGSGRCGSSPRVSFHENQVQAIQSSHLMSETQTKFQQSSISSITWAESQPFVSPLRHELVRLQIATNESDEDTSMTSTNDNNVDLNLHAVQVMDAINCPVVMSNGRRRTAPDMSLSSIEKIRLQEFYSPAQFSLTNVNGLNLADIDPSNPFVPNSSTSPIPEGTPLRTPRLLRRNHSSMKLQSSIRLAWKVDRFILAIHLARKANSRCQLLQEWGVTAGDNEHLVWQSAEEKQTGTTAGHCTP</sequence>
<reference evidence="1 2" key="2">
    <citation type="submission" date="2018-11" db="EMBL/GenBank/DDBJ databases">
        <authorList>
            <consortium name="Pathogen Informatics"/>
        </authorList>
    </citation>
    <scope>NUCLEOTIDE SEQUENCE [LARGE SCALE GENOMIC DNA]</scope>
    <source>
        <strain evidence="1 2">Egypt</strain>
    </source>
</reference>
<dbReference type="WBParaSite" id="ECPE_0001187701-mRNA-1">
    <property type="protein sequence ID" value="ECPE_0001187701-mRNA-1"/>
    <property type="gene ID" value="ECPE_0001187701"/>
</dbReference>
<gene>
    <name evidence="1" type="ORF">ECPE_LOCUS11842</name>
</gene>
<proteinExistence type="predicted"/>
<name>A0A183AY07_9TREM</name>
<reference evidence="3" key="1">
    <citation type="submission" date="2016-06" db="UniProtKB">
        <authorList>
            <consortium name="WormBaseParasite"/>
        </authorList>
    </citation>
    <scope>IDENTIFICATION</scope>
</reference>
<evidence type="ECO:0000313" key="2">
    <source>
        <dbReference type="Proteomes" id="UP000272942"/>
    </source>
</evidence>
<keyword evidence="2" id="KW-1185">Reference proteome</keyword>
<dbReference type="AlphaFoldDB" id="A0A183AY07"/>
<dbReference type="Proteomes" id="UP000272942">
    <property type="component" value="Unassembled WGS sequence"/>
</dbReference>
<dbReference type="EMBL" id="UZAN01051637">
    <property type="protein sequence ID" value="VDP89026.1"/>
    <property type="molecule type" value="Genomic_DNA"/>
</dbReference>
<accession>A0A183AY07</accession>
<evidence type="ECO:0000313" key="3">
    <source>
        <dbReference type="WBParaSite" id="ECPE_0001187701-mRNA-1"/>
    </source>
</evidence>
<evidence type="ECO:0000313" key="1">
    <source>
        <dbReference type="EMBL" id="VDP89026.1"/>
    </source>
</evidence>